<feature type="region of interest" description="Disordered" evidence="1">
    <location>
        <begin position="1"/>
        <end position="35"/>
    </location>
</feature>
<dbReference type="OrthoDB" id="10423355at2759"/>
<gene>
    <name evidence="2" type="ORF">BCR33DRAFT_186950</name>
</gene>
<comment type="caution">
    <text evidence="2">The sequence shown here is derived from an EMBL/GenBank/DDBJ whole genome shotgun (WGS) entry which is preliminary data.</text>
</comment>
<accession>A0A1Y2D1D5</accession>
<protein>
    <submittedName>
        <fullName evidence="2">Uncharacterized protein</fullName>
    </submittedName>
</protein>
<dbReference type="AlphaFoldDB" id="A0A1Y2D1D5"/>
<name>A0A1Y2D1D5_9FUNG</name>
<reference evidence="2 3" key="1">
    <citation type="submission" date="2016-07" db="EMBL/GenBank/DDBJ databases">
        <title>Pervasive Adenine N6-methylation of Active Genes in Fungi.</title>
        <authorList>
            <consortium name="DOE Joint Genome Institute"/>
            <person name="Mondo S.J."/>
            <person name="Dannebaum R.O."/>
            <person name="Kuo R.C."/>
            <person name="Labutti K."/>
            <person name="Haridas S."/>
            <person name="Kuo A."/>
            <person name="Salamov A."/>
            <person name="Ahrendt S.R."/>
            <person name="Lipzen A."/>
            <person name="Sullivan W."/>
            <person name="Andreopoulos W.B."/>
            <person name="Clum A."/>
            <person name="Lindquist E."/>
            <person name="Daum C."/>
            <person name="Ramamoorthy G.K."/>
            <person name="Gryganskyi A."/>
            <person name="Culley D."/>
            <person name="Magnuson J.K."/>
            <person name="James T.Y."/>
            <person name="O'Malley M.A."/>
            <person name="Stajich J.E."/>
            <person name="Spatafora J.W."/>
            <person name="Visel A."/>
            <person name="Grigoriev I.V."/>
        </authorList>
    </citation>
    <scope>NUCLEOTIDE SEQUENCE [LARGE SCALE GENOMIC DNA]</scope>
    <source>
        <strain evidence="2 3">JEL800</strain>
    </source>
</reference>
<evidence type="ECO:0000313" key="3">
    <source>
        <dbReference type="Proteomes" id="UP000193642"/>
    </source>
</evidence>
<evidence type="ECO:0000256" key="1">
    <source>
        <dbReference type="SAM" id="MobiDB-lite"/>
    </source>
</evidence>
<dbReference type="EMBL" id="MCGO01000002">
    <property type="protein sequence ID" value="ORY53101.1"/>
    <property type="molecule type" value="Genomic_DNA"/>
</dbReference>
<keyword evidence="3" id="KW-1185">Reference proteome</keyword>
<evidence type="ECO:0000313" key="2">
    <source>
        <dbReference type="EMBL" id="ORY53101.1"/>
    </source>
</evidence>
<proteinExistence type="predicted"/>
<sequence length="225" mass="25080">MAPEKRTLSINVPPANPHTVTGSSNKKAKKSKIAANEAKVSALQVEIDKVRSRVRAEADKNKDDEEMDLEDLVFGAATLDDDGEKLKAILSGEAAKRKAADVIGEQIQETVDEVAGRRRGGRVFVIDRKKPTIVGESTTEEAENNRVEVVEDPKSKKDCQNQRRLLLGGHFRQRQPGLKAVDISTGSNRTRKLREAEDETSISTQEFENRLRKQFLNFTQHHLGL</sequence>
<organism evidence="2 3">
    <name type="scientific">Rhizoclosmatium globosum</name>
    <dbReference type="NCBI Taxonomy" id="329046"/>
    <lineage>
        <taxon>Eukaryota</taxon>
        <taxon>Fungi</taxon>
        <taxon>Fungi incertae sedis</taxon>
        <taxon>Chytridiomycota</taxon>
        <taxon>Chytridiomycota incertae sedis</taxon>
        <taxon>Chytridiomycetes</taxon>
        <taxon>Chytridiales</taxon>
        <taxon>Chytriomycetaceae</taxon>
        <taxon>Rhizoclosmatium</taxon>
    </lineage>
</organism>
<dbReference type="Proteomes" id="UP000193642">
    <property type="component" value="Unassembled WGS sequence"/>
</dbReference>